<evidence type="ECO:0000313" key="7">
    <source>
        <dbReference type="Proteomes" id="UP000054342"/>
    </source>
</evidence>
<dbReference type="GO" id="GO:0050660">
    <property type="term" value="F:flavin adenine dinucleotide binding"/>
    <property type="evidence" value="ECO:0007669"/>
    <property type="project" value="InterPro"/>
</dbReference>
<dbReference type="InterPro" id="IPR050416">
    <property type="entry name" value="FAD-linked_Oxidoreductase"/>
</dbReference>
<dbReference type="EMBL" id="KN847321">
    <property type="protein sequence ID" value="KIW52038.1"/>
    <property type="molecule type" value="Genomic_DNA"/>
</dbReference>
<proteinExistence type="predicted"/>
<reference evidence="6 7" key="1">
    <citation type="submission" date="2015-01" db="EMBL/GenBank/DDBJ databases">
        <title>The Genome Sequence of Exophiala xenobiotica CBS118157.</title>
        <authorList>
            <consortium name="The Broad Institute Genomics Platform"/>
            <person name="Cuomo C."/>
            <person name="de Hoog S."/>
            <person name="Gorbushina A."/>
            <person name="Stielow B."/>
            <person name="Teixiera M."/>
            <person name="Abouelleil A."/>
            <person name="Chapman S.B."/>
            <person name="Priest M."/>
            <person name="Young S.K."/>
            <person name="Wortman J."/>
            <person name="Nusbaum C."/>
            <person name="Birren B."/>
        </authorList>
    </citation>
    <scope>NUCLEOTIDE SEQUENCE [LARGE SCALE GENOMIC DNA]</scope>
    <source>
        <strain evidence="6 7">CBS 118157</strain>
    </source>
</reference>
<dbReference type="Pfam" id="PF08031">
    <property type="entry name" value="BBE"/>
    <property type="match status" value="1"/>
</dbReference>
<dbReference type="PANTHER" id="PTHR42973">
    <property type="entry name" value="BINDING OXIDOREDUCTASE, PUTATIVE (AFU_ORTHOLOGUE AFUA_1G17690)-RELATED"/>
    <property type="match status" value="1"/>
</dbReference>
<keyword evidence="4" id="KW-0560">Oxidoreductase</keyword>
<organism evidence="6 7">
    <name type="scientific">Exophiala xenobiotica</name>
    <dbReference type="NCBI Taxonomy" id="348802"/>
    <lineage>
        <taxon>Eukaryota</taxon>
        <taxon>Fungi</taxon>
        <taxon>Dikarya</taxon>
        <taxon>Ascomycota</taxon>
        <taxon>Pezizomycotina</taxon>
        <taxon>Eurotiomycetes</taxon>
        <taxon>Chaetothyriomycetidae</taxon>
        <taxon>Chaetothyriales</taxon>
        <taxon>Herpotrichiellaceae</taxon>
        <taxon>Exophiala</taxon>
    </lineage>
</organism>
<keyword evidence="2" id="KW-0285">Flavoprotein</keyword>
<dbReference type="InterPro" id="IPR012951">
    <property type="entry name" value="BBE"/>
</dbReference>
<keyword evidence="3" id="KW-0274">FAD</keyword>
<evidence type="ECO:0000256" key="4">
    <source>
        <dbReference type="ARBA" id="ARBA00023002"/>
    </source>
</evidence>
<dbReference type="GeneID" id="25329619"/>
<dbReference type="OrthoDB" id="363185at2759"/>
<dbReference type="PANTHER" id="PTHR42973:SF39">
    <property type="entry name" value="FAD-BINDING PCMH-TYPE DOMAIN-CONTAINING PROTEIN"/>
    <property type="match status" value="1"/>
</dbReference>
<accession>A0A0D2E9K5</accession>
<evidence type="ECO:0000256" key="3">
    <source>
        <dbReference type="ARBA" id="ARBA00022827"/>
    </source>
</evidence>
<keyword evidence="7" id="KW-1185">Reference proteome</keyword>
<dbReference type="AlphaFoldDB" id="A0A0D2E9K5"/>
<protein>
    <recommendedName>
        <fullName evidence="5">Berberine/berberine-like domain-containing protein</fullName>
    </recommendedName>
</protein>
<dbReference type="InterPro" id="IPR016169">
    <property type="entry name" value="FAD-bd_PCMH_sub2"/>
</dbReference>
<dbReference type="Proteomes" id="UP000054342">
    <property type="component" value="Unassembled WGS sequence"/>
</dbReference>
<evidence type="ECO:0000256" key="1">
    <source>
        <dbReference type="ARBA" id="ARBA00001974"/>
    </source>
</evidence>
<dbReference type="GO" id="GO:0016491">
    <property type="term" value="F:oxidoreductase activity"/>
    <property type="evidence" value="ECO:0007669"/>
    <property type="project" value="UniProtKB-KW"/>
</dbReference>
<dbReference type="HOGENOM" id="CLU_018354_10_0_1"/>
<dbReference type="RefSeq" id="XP_013312622.1">
    <property type="nucleotide sequence ID" value="XM_013457168.1"/>
</dbReference>
<gene>
    <name evidence="6" type="ORF">PV05_07711</name>
</gene>
<dbReference type="Gene3D" id="3.40.462.20">
    <property type="match status" value="1"/>
</dbReference>
<evidence type="ECO:0000259" key="5">
    <source>
        <dbReference type="Pfam" id="PF08031"/>
    </source>
</evidence>
<feature type="domain" description="Berberine/berberine-like" evidence="5">
    <location>
        <begin position="267"/>
        <end position="285"/>
    </location>
</feature>
<name>A0A0D2E9K5_9EURO</name>
<evidence type="ECO:0000256" key="2">
    <source>
        <dbReference type="ARBA" id="ARBA00022630"/>
    </source>
</evidence>
<sequence>MVDHEGRVLDADEDLLYGIRGAGSAFGVIVSLKIKIYRLKKVFASVLIYHMGPEESMLADFLQRYQDLLDEGIPDALSLDVGVCKVPNAEKALFCSFLWASGDIVKAKAALEKMHNLGPIFMNTVAEMTVPAWLEAQSKATPPYGVFALGGPASIMVPAFDQEVRNVLVKYTTNLPPNPATLWVVHHIRGAALASKTNSSFAYREKHIMIEIIGTSVVEDFAEESGDWAVSFHADARRLKQTFEGGYIVLVAKGIEARKCFPDGHWERLQALKRKMDPENFFRFNVVGLDRTS</sequence>
<comment type="cofactor">
    <cofactor evidence="1">
        <name>FAD</name>
        <dbReference type="ChEBI" id="CHEBI:57692"/>
    </cofactor>
</comment>
<evidence type="ECO:0000313" key="6">
    <source>
        <dbReference type="EMBL" id="KIW52038.1"/>
    </source>
</evidence>
<dbReference type="Gene3D" id="3.30.465.10">
    <property type="match status" value="1"/>
</dbReference>